<name>A0ABQ6BMK6_9NEIS</name>
<dbReference type="PANTHER" id="PTHR35936:SF25">
    <property type="entry name" value="ABC TRANSPORTER SUBSTRATE-BINDING PROTEIN"/>
    <property type="match status" value="1"/>
</dbReference>
<dbReference type="RefSeq" id="WP_018747844.1">
    <property type="nucleotide sequence ID" value="NZ_BAABUF010000008.1"/>
</dbReference>
<organism evidence="3 4">
    <name type="scientific">Chitiniphilus shinanonensis</name>
    <dbReference type="NCBI Taxonomy" id="553088"/>
    <lineage>
        <taxon>Bacteria</taxon>
        <taxon>Pseudomonadati</taxon>
        <taxon>Pseudomonadota</taxon>
        <taxon>Betaproteobacteria</taxon>
        <taxon>Neisseriales</taxon>
        <taxon>Chitinibacteraceae</taxon>
        <taxon>Chitiniphilus</taxon>
    </lineage>
</organism>
<gene>
    <name evidence="3" type="ORF">GCM10007860_03830</name>
</gene>
<dbReference type="SUPFAM" id="SSF53850">
    <property type="entry name" value="Periplasmic binding protein-like II"/>
    <property type="match status" value="1"/>
</dbReference>
<dbReference type="InterPro" id="IPR001638">
    <property type="entry name" value="Solute-binding_3/MltF_N"/>
</dbReference>
<keyword evidence="1" id="KW-0732">Signal</keyword>
<sequence length="253" mass="28383">MLLLLLAHPARGESLTLGNGEWPPYFSASLPGQGSFSRIVQEALRLEGMQVQYVFQPWKRSLELARAGELDGSVGWMNTPERQRAFVVSVPILDSEWVVFYRRGHPVDGATDLDALARLRWGATLGYDYGERLNGLFRRRGVQVEYTPRDEQNLAKLAAGRIDAFVMEREVGLMMLAQIPSRQAIAYDATPVFSRPLHVMFSRSRPDADLWAAKLARGVERLRNDGRLARIVEEGRQAALTAAPQAVEPSPRR</sequence>
<evidence type="ECO:0000313" key="3">
    <source>
        <dbReference type="EMBL" id="GLS03240.1"/>
    </source>
</evidence>
<dbReference type="Proteomes" id="UP001156836">
    <property type="component" value="Unassembled WGS sequence"/>
</dbReference>
<dbReference type="EMBL" id="BSOZ01000003">
    <property type="protein sequence ID" value="GLS03240.1"/>
    <property type="molecule type" value="Genomic_DNA"/>
</dbReference>
<accession>A0ABQ6BMK6</accession>
<dbReference type="Pfam" id="PF00497">
    <property type="entry name" value="SBP_bac_3"/>
    <property type="match status" value="1"/>
</dbReference>
<dbReference type="SMART" id="SM00062">
    <property type="entry name" value="PBPb"/>
    <property type="match status" value="1"/>
</dbReference>
<reference evidence="4" key="1">
    <citation type="journal article" date="2019" name="Int. J. Syst. Evol. Microbiol.">
        <title>The Global Catalogue of Microorganisms (GCM) 10K type strain sequencing project: providing services to taxonomists for standard genome sequencing and annotation.</title>
        <authorList>
            <consortium name="The Broad Institute Genomics Platform"/>
            <consortium name="The Broad Institute Genome Sequencing Center for Infectious Disease"/>
            <person name="Wu L."/>
            <person name="Ma J."/>
        </authorList>
    </citation>
    <scope>NUCLEOTIDE SEQUENCE [LARGE SCALE GENOMIC DNA]</scope>
    <source>
        <strain evidence="4">NBRC 104970</strain>
    </source>
</reference>
<evidence type="ECO:0000259" key="2">
    <source>
        <dbReference type="SMART" id="SM00062"/>
    </source>
</evidence>
<dbReference type="Gene3D" id="3.40.190.10">
    <property type="entry name" value="Periplasmic binding protein-like II"/>
    <property type="match status" value="2"/>
</dbReference>
<comment type="caution">
    <text evidence="3">The sequence shown here is derived from an EMBL/GenBank/DDBJ whole genome shotgun (WGS) entry which is preliminary data.</text>
</comment>
<dbReference type="PANTHER" id="PTHR35936">
    <property type="entry name" value="MEMBRANE-BOUND LYTIC MUREIN TRANSGLYCOSYLASE F"/>
    <property type="match status" value="1"/>
</dbReference>
<keyword evidence="4" id="KW-1185">Reference proteome</keyword>
<feature type="domain" description="Solute-binding protein family 3/N-terminal" evidence="2">
    <location>
        <begin position="14"/>
        <end position="239"/>
    </location>
</feature>
<evidence type="ECO:0000313" key="4">
    <source>
        <dbReference type="Proteomes" id="UP001156836"/>
    </source>
</evidence>
<proteinExistence type="predicted"/>
<evidence type="ECO:0000256" key="1">
    <source>
        <dbReference type="ARBA" id="ARBA00022729"/>
    </source>
</evidence>
<protein>
    <recommendedName>
        <fullName evidence="2">Solute-binding protein family 3/N-terminal domain-containing protein</fullName>
    </recommendedName>
</protein>